<proteinExistence type="predicted"/>
<dbReference type="RefSeq" id="WP_182815836.1">
    <property type="nucleotide sequence ID" value="NZ_AP022227.1"/>
</dbReference>
<sequence length="83" mass="9225">MTQEELKQEIQLIFARACAESLKESVGYILRDDLKEEKARAHGEAFASAFVFMSRYFTGGTNQSLAEQECTSRLSSSSEAAPQ</sequence>
<evidence type="ECO:0000313" key="2">
    <source>
        <dbReference type="Proteomes" id="UP000515680"/>
    </source>
</evidence>
<accession>A0A6S5U079</accession>
<dbReference type="AlphaFoldDB" id="A0A6S5U079"/>
<dbReference type="Proteomes" id="UP000515680">
    <property type="component" value="Chromosome"/>
</dbReference>
<reference evidence="1 2" key="1">
    <citation type="submission" date="2019-12" db="EMBL/GenBank/DDBJ databases">
        <title>complete genome sequences of Pseudomonas putida str. WP8-W18-CRE-01 isolated from wastewater treatment plant effluent.</title>
        <authorList>
            <person name="Sekizuka T."/>
            <person name="Itokawa K."/>
            <person name="Yatsu K."/>
            <person name="Inamine Y."/>
            <person name="Kuroda M."/>
        </authorList>
    </citation>
    <scope>NUCLEOTIDE SEQUENCE [LARGE SCALE GENOMIC DNA]</scope>
    <source>
        <strain evidence="1 2">WP8-W18-CRE-01</strain>
    </source>
</reference>
<evidence type="ECO:0000313" key="1">
    <source>
        <dbReference type="EMBL" id="BBT41035.1"/>
    </source>
</evidence>
<protein>
    <submittedName>
        <fullName evidence="1">Uncharacterized protein</fullName>
    </submittedName>
</protein>
<dbReference type="EMBL" id="AP022227">
    <property type="protein sequence ID" value="BBT41035.1"/>
    <property type="molecule type" value="Genomic_DNA"/>
</dbReference>
<organism evidence="1 2">
    <name type="scientific">Pseudomonas putida</name>
    <name type="common">Arthrobacter siderocapsulatus</name>
    <dbReference type="NCBI Taxonomy" id="303"/>
    <lineage>
        <taxon>Bacteria</taxon>
        <taxon>Pseudomonadati</taxon>
        <taxon>Pseudomonadota</taxon>
        <taxon>Gammaproteobacteria</taxon>
        <taxon>Pseudomonadales</taxon>
        <taxon>Pseudomonadaceae</taxon>
        <taxon>Pseudomonas</taxon>
    </lineage>
</organism>
<name>A0A6S5U079_PSEPU</name>
<gene>
    <name evidence="1" type="ORF">WP8W18C01_33760</name>
</gene>